<dbReference type="Proteomes" id="UP000887576">
    <property type="component" value="Unplaced"/>
</dbReference>
<dbReference type="WBParaSite" id="JU765_v2.g408.t1">
    <property type="protein sequence ID" value="JU765_v2.g408.t1"/>
    <property type="gene ID" value="JU765_v2.g408"/>
</dbReference>
<reference evidence="2" key="1">
    <citation type="submission" date="2022-11" db="UniProtKB">
        <authorList>
            <consortium name="WormBaseParasite"/>
        </authorList>
    </citation>
    <scope>IDENTIFICATION</scope>
</reference>
<proteinExistence type="predicted"/>
<protein>
    <submittedName>
        <fullName evidence="2">Large ribosomal subunit protein uL15m</fullName>
    </submittedName>
</protein>
<name>A0AC34R7C6_9BILA</name>
<sequence>MTSKAVKSATERALGYVEKTSRIKLQDLRDNPGARTAGRLLRGNHNQLGHTVGELQRAAKPPLGWVWGDFFRPWHRMFPGEKSFNGDINLRREYVPLSLLELQRMIDLGWLDTNKLIDVSMLCNTKLVKCNPQWRQFGIHLTDEGAENFAAKVNIEVQWANQMTIGAIEKAGGRIRTTYYDLQSLEAAVNPQKWFEDGKPIPGRKMPPHSLIDYYLDPNNRGYLAEENEISQSEQRLAEILEFKREVDEETSNLWKKETKKPYQIFLGLNPGSLVSLADQKVFEPTDPTIVDHYFPSEPLSDHLR</sequence>
<evidence type="ECO:0000313" key="1">
    <source>
        <dbReference type="Proteomes" id="UP000887576"/>
    </source>
</evidence>
<evidence type="ECO:0000313" key="2">
    <source>
        <dbReference type="WBParaSite" id="JU765_v2.g408.t1"/>
    </source>
</evidence>
<organism evidence="1 2">
    <name type="scientific">Panagrolaimus sp. JU765</name>
    <dbReference type="NCBI Taxonomy" id="591449"/>
    <lineage>
        <taxon>Eukaryota</taxon>
        <taxon>Metazoa</taxon>
        <taxon>Ecdysozoa</taxon>
        <taxon>Nematoda</taxon>
        <taxon>Chromadorea</taxon>
        <taxon>Rhabditida</taxon>
        <taxon>Tylenchina</taxon>
        <taxon>Panagrolaimomorpha</taxon>
        <taxon>Panagrolaimoidea</taxon>
        <taxon>Panagrolaimidae</taxon>
        <taxon>Panagrolaimus</taxon>
    </lineage>
</organism>
<accession>A0AC34R7C6</accession>